<sequence>MKLTFVPQLGGRLMQVSFNGHPYLFVNQVYKGKYISPAEAAGRWINYGGDKIWPLPEGNDDEQHWTGASTPLDDGAYAFSILSQNNRCTVRLEGPPDPPTGLQYTREISIGSDSPEIFFHAITRNITGHSIAWSVQSVSQYDLSDASNPNHYNHDFWAYAPLNPRSSYLNGYHVRDGLANDPSFSVRDGLFRLNWRYLENEVWLDSTAGWIALVDGATHYAMVEKTRYIEGADYPDKASVIFYKNGPTVQLNAQGMPYLTSKNLEETPYYMEAELNSPMAVLAPGETYAMDSYWFPSRMSPDLKTVTDAGLVGRPLAAKNSAGKLELSGSFGVFFPGALKAYLYDEGGAETGEVSLQSVQPQDPVQLSQTITTTKSVARVSVHLIDSSGLDRGALGEVVVTGRDEGR</sequence>
<gene>
    <name evidence="1" type="ORF">H7849_14580</name>
</gene>
<name>A0A7G8BR28_9BACT</name>
<keyword evidence="2" id="KW-1185">Reference proteome</keyword>
<dbReference type="Proteomes" id="UP000515312">
    <property type="component" value="Chromosome"/>
</dbReference>
<dbReference type="AlphaFoldDB" id="A0A7G8BR28"/>
<accession>A0A7G8BR28</accession>
<reference evidence="1 2" key="1">
    <citation type="submission" date="2020-08" db="EMBL/GenBank/DDBJ databases">
        <title>Edaphobacter telluris sp. nov. and Acidobacterium dinghuensis sp. nov., two acidobacteria isolated from forest soil.</title>
        <authorList>
            <person name="Fu J."/>
            <person name="Qiu L."/>
        </authorList>
    </citation>
    <scope>NUCLEOTIDE SEQUENCE [LARGE SCALE GENOMIC DNA]</scope>
    <source>
        <strain evidence="1">4Y35</strain>
    </source>
</reference>
<dbReference type="EMBL" id="CP060394">
    <property type="protein sequence ID" value="QNI34998.1"/>
    <property type="molecule type" value="Genomic_DNA"/>
</dbReference>
<protein>
    <submittedName>
        <fullName evidence="1">Uncharacterized protein</fullName>
    </submittedName>
</protein>
<proteinExistence type="predicted"/>
<organism evidence="1 2">
    <name type="scientific">Alloacidobacterium dinghuense</name>
    <dbReference type="NCBI Taxonomy" id="2763107"/>
    <lineage>
        <taxon>Bacteria</taxon>
        <taxon>Pseudomonadati</taxon>
        <taxon>Acidobacteriota</taxon>
        <taxon>Terriglobia</taxon>
        <taxon>Terriglobales</taxon>
        <taxon>Acidobacteriaceae</taxon>
        <taxon>Alloacidobacterium</taxon>
    </lineage>
</organism>
<dbReference type="KEGG" id="adin:H7849_14580"/>
<evidence type="ECO:0000313" key="2">
    <source>
        <dbReference type="Proteomes" id="UP000515312"/>
    </source>
</evidence>
<evidence type="ECO:0000313" key="1">
    <source>
        <dbReference type="EMBL" id="QNI34998.1"/>
    </source>
</evidence>